<dbReference type="Proteomes" id="UP000246635">
    <property type="component" value="Unassembled WGS sequence"/>
</dbReference>
<feature type="transmembrane region" description="Helical" evidence="6">
    <location>
        <begin position="196"/>
        <end position="218"/>
    </location>
</feature>
<evidence type="ECO:0000313" key="7">
    <source>
        <dbReference type="EMBL" id="PWV95437.1"/>
    </source>
</evidence>
<feature type="transmembrane region" description="Helical" evidence="6">
    <location>
        <begin position="47"/>
        <end position="66"/>
    </location>
</feature>
<gene>
    <name evidence="7" type="ORF">DFQ01_12741</name>
</gene>
<evidence type="ECO:0000313" key="8">
    <source>
        <dbReference type="Proteomes" id="UP000246635"/>
    </source>
</evidence>
<reference evidence="7 8" key="1">
    <citation type="submission" date="2018-05" db="EMBL/GenBank/DDBJ databases">
        <title>Genomic Encyclopedia of Type Strains, Phase III (KMG-III): the genomes of soil and plant-associated and newly described type strains.</title>
        <authorList>
            <person name="Whitman W."/>
        </authorList>
    </citation>
    <scope>NUCLEOTIDE SEQUENCE [LARGE SCALE GENOMIC DNA]</scope>
    <source>
        <strain evidence="7 8">CECT 5696</strain>
    </source>
</reference>
<accession>A0A2V2YMM1</accession>
<feature type="transmembrane region" description="Helical" evidence="6">
    <location>
        <begin position="166"/>
        <end position="184"/>
    </location>
</feature>
<keyword evidence="3 6" id="KW-0812">Transmembrane</keyword>
<comment type="subcellular location">
    <subcellularLocation>
        <location evidence="1">Membrane</location>
        <topology evidence="1">Multi-pass membrane protein</topology>
    </subcellularLocation>
</comment>
<feature type="transmembrane region" description="Helical" evidence="6">
    <location>
        <begin position="138"/>
        <end position="159"/>
    </location>
</feature>
<dbReference type="RefSeq" id="WP_110046456.1">
    <property type="nucleotide sequence ID" value="NZ_CP054609.1"/>
</dbReference>
<comment type="similarity">
    <text evidence="2">Belongs to the TerC family.</text>
</comment>
<dbReference type="PANTHER" id="PTHR30238">
    <property type="entry name" value="MEMBRANE BOUND PREDICTED REDOX MODULATOR"/>
    <property type="match status" value="1"/>
</dbReference>
<evidence type="ECO:0000256" key="5">
    <source>
        <dbReference type="ARBA" id="ARBA00023136"/>
    </source>
</evidence>
<comment type="caution">
    <text evidence="7">The sequence shown here is derived from an EMBL/GenBank/DDBJ whole genome shotgun (WGS) entry which is preliminary data.</text>
</comment>
<keyword evidence="8" id="KW-1185">Reference proteome</keyword>
<sequence>MELEILSWAFAAALLQIVFIDLVLAGDNAIVIGMAARNLPAAQQRKAVIGGTIGAVVIRAVATLLVVHLLEIPWLLVVGGILLLFIAYKLLVQEEDHDNIKAGSTLWQSIRTIIIADAAMGLDNVIAVAGAAHGNDLLVILGLLISIPIVVWGSTLFIRLINRFPWIVYVGSGVLAYTAAKMITHEEKLKSFFDQSAWIFWGFIALCILLVVVAGMATNNFKRRRKQRTSKQAVISNRDSA</sequence>
<evidence type="ECO:0000256" key="6">
    <source>
        <dbReference type="SAM" id="Phobius"/>
    </source>
</evidence>
<evidence type="ECO:0000256" key="3">
    <source>
        <dbReference type="ARBA" id="ARBA00022692"/>
    </source>
</evidence>
<keyword evidence="5 6" id="KW-0472">Membrane</keyword>
<evidence type="ECO:0000256" key="4">
    <source>
        <dbReference type="ARBA" id="ARBA00022989"/>
    </source>
</evidence>
<feature type="transmembrane region" description="Helical" evidence="6">
    <location>
        <begin position="6"/>
        <end position="26"/>
    </location>
</feature>
<dbReference type="PANTHER" id="PTHR30238:SF4">
    <property type="entry name" value="SLL1022 PROTEIN"/>
    <property type="match status" value="1"/>
</dbReference>
<dbReference type="GO" id="GO:0016020">
    <property type="term" value="C:membrane"/>
    <property type="evidence" value="ECO:0007669"/>
    <property type="project" value="UniProtKB-SubCell"/>
</dbReference>
<evidence type="ECO:0000256" key="2">
    <source>
        <dbReference type="ARBA" id="ARBA00007511"/>
    </source>
</evidence>
<protein>
    <submittedName>
        <fullName evidence="7">YjbE family integral membrane protein</fullName>
    </submittedName>
</protein>
<organism evidence="7 8">
    <name type="scientific">Paenibacillus cellulosilyticus</name>
    <dbReference type="NCBI Taxonomy" id="375489"/>
    <lineage>
        <taxon>Bacteria</taxon>
        <taxon>Bacillati</taxon>
        <taxon>Bacillota</taxon>
        <taxon>Bacilli</taxon>
        <taxon>Bacillales</taxon>
        <taxon>Paenibacillaceae</taxon>
        <taxon>Paenibacillus</taxon>
    </lineage>
</organism>
<dbReference type="InterPro" id="IPR005496">
    <property type="entry name" value="Integral_membrane_TerC"/>
</dbReference>
<dbReference type="Pfam" id="PF03741">
    <property type="entry name" value="TerC"/>
    <property type="match status" value="1"/>
</dbReference>
<feature type="transmembrane region" description="Helical" evidence="6">
    <location>
        <begin position="113"/>
        <end position="132"/>
    </location>
</feature>
<dbReference type="InterPro" id="IPR022301">
    <property type="entry name" value="Integral_membrane_YjbE"/>
</dbReference>
<dbReference type="OrthoDB" id="5295733at2"/>
<dbReference type="NCBIfam" id="TIGR03717">
    <property type="entry name" value="R_switched_YjbE"/>
    <property type="match status" value="1"/>
</dbReference>
<feature type="transmembrane region" description="Helical" evidence="6">
    <location>
        <begin position="72"/>
        <end position="92"/>
    </location>
</feature>
<evidence type="ECO:0000256" key="1">
    <source>
        <dbReference type="ARBA" id="ARBA00004141"/>
    </source>
</evidence>
<name>A0A2V2YMM1_9BACL</name>
<proteinExistence type="inferred from homology"/>
<dbReference type="EMBL" id="QGTQ01000027">
    <property type="protein sequence ID" value="PWV95437.1"/>
    <property type="molecule type" value="Genomic_DNA"/>
</dbReference>
<keyword evidence="4 6" id="KW-1133">Transmembrane helix</keyword>
<dbReference type="AlphaFoldDB" id="A0A2V2YMM1"/>